<dbReference type="EMBL" id="BSNF01000001">
    <property type="protein sequence ID" value="GLQ05714.1"/>
    <property type="molecule type" value="Genomic_DNA"/>
</dbReference>
<dbReference type="Proteomes" id="UP001161409">
    <property type="component" value="Unassembled WGS sequence"/>
</dbReference>
<dbReference type="InterPro" id="IPR050571">
    <property type="entry name" value="Class-IV_PLP-Dep_Aminotrnsfr"/>
</dbReference>
<reference evidence="3" key="2">
    <citation type="submission" date="2023-01" db="EMBL/GenBank/DDBJ databases">
        <title>Draft genome sequence of Sneathiella chinensis strain NBRC 103408.</title>
        <authorList>
            <person name="Sun Q."/>
            <person name="Mori K."/>
        </authorList>
    </citation>
    <scope>NUCLEOTIDE SEQUENCE</scope>
    <source>
        <strain evidence="3">NBRC 103408</strain>
    </source>
</reference>
<keyword evidence="2" id="KW-0100">Branched-chain amino acid biosynthesis</keyword>
<dbReference type="PANTHER" id="PTHR42743">
    <property type="entry name" value="AMINO-ACID AMINOTRANSFERASE"/>
    <property type="match status" value="1"/>
</dbReference>
<comment type="similarity">
    <text evidence="1">Belongs to the class-IV pyridoxal-phosphate-dependent aminotransferase family.</text>
</comment>
<dbReference type="Pfam" id="PF19798">
    <property type="entry name" value="Sulfotransfer_5"/>
    <property type="match status" value="1"/>
</dbReference>
<sequence length="247" mass="28067">MTETFPETRLSMWSGPRNISTAMMRSFGNRSDCLPVDEPYYAWYLKKTGLDHPMKEAVIASQPTRWQTVTDTLNGPLSDGKTLLYIKHMSQHMLDEIDLSALAHHTHCFLLRDPRLVIASFAAKWDQVSADATGFERQVELYTYFAAHSPNPVVVVEGEDILRQPREMLELLCQECGLPFDEAMLEWPSGPHPADGVWGKHWYGAVEASTGFQKYTPREVELPPALEKLADQLRPSYEAMKARKITL</sequence>
<name>A0ABQ5U1I4_9PROT</name>
<keyword evidence="2" id="KW-0028">Amino-acid biosynthesis</keyword>
<comment type="caution">
    <text evidence="3">The sequence shown here is derived from an EMBL/GenBank/DDBJ whole genome shotgun (WGS) entry which is preliminary data.</text>
</comment>
<evidence type="ECO:0000313" key="3">
    <source>
        <dbReference type="EMBL" id="GLQ05714.1"/>
    </source>
</evidence>
<gene>
    <name evidence="3" type="ORF">GCM10007924_09350</name>
</gene>
<dbReference type="RefSeq" id="WP_169559689.1">
    <property type="nucleotide sequence ID" value="NZ_BSNF01000001.1"/>
</dbReference>
<protein>
    <submittedName>
        <fullName evidence="3">Branched chain amino acid aminotransferase</fullName>
    </submittedName>
</protein>
<dbReference type="Gene3D" id="3.40.50.300">
    <property type="entry name" value="P-loop containing nucleotide triphosphate hydrolases"/>
    <property type="match status" value="1"/>
</dbReference>
<dbReference type="GO" id="GO:0008483">
    <property type="term" value="F:transaminase activity"/>
    <property type="evidence" value="ECO:0007669"/>
    <property type="project" value="UniProtKB-KW"/>
</dbReference>
<keyword evidence="3" id="KW-0808">Transferase</keyword>
<dbReference type="InterPro" id="IPR027417">
    <property type="entry name" value="P-loop_NTPase"/>
</dbReference>
<evidence type="ECO:0000313" key="4">
    <source>
        <dbReference type="Proteomes" id="UP001161409"/>
    </source>
</evidence>
<organism evidence="3 4">
    <name type="scientific">Sneathiella chinensis</name>
    <dbReference type="NCBI Taxonomy" id="349750"/>
    <lineage>
        <taxon>Bacteria</taxon>
        <taxon>Pseudomonadati</taxon>
        <taxon>Pseudomonadota</taxon>
        <taxon>Alphaproteobacteria</taxon>
        <taxon>Sneathiellales</taxon>
        <taxon>Sneathiellaceae</taxon>
        <taxon>Sneathiella</taxon>
    </lineage>
</organism>
<dbReference type="PANTHER" id="PTHR42743:SF11">
    <property type="entry name" value="AMINODEOXYCHORISMATE LYASE"/>
    <property type="match status" value="1"/>
</dbReference>
<reference evidence="3" key="1">
    <citation type="journal article" date="2014" name="Int. J. Syst. Evol. Microbiol.">
        <title>Complete genome of a new Firmicutes species belonging to the dominant human colonic microbiota ('Ruminococcus bicirculans') reveals two chromosomes and a selective capacity to utilize plant glucans.</title>
        <authorList>
            <consortium name="NISC Comparative Sequencing Program"/>
            <person name="Wegmann U."/>
            <person name="Louis P."/>
            <person name="Goesmann A."/>
            <person name="Henrissat B."/>
            <person name="Duncan S.H."/>
            <person name="Flint H.J."/>
        </authorList>
    </citation>
    <scope>NUCLEOTIDE SEQUENCE</scope>
    <source>
        <strain evidence="3">NBRC 103408</strain>
    </source>
</reference>
<keyword evidence="4" id="KW-1185">Reference proteome</keyword>
<accession>A0ABQ5U1I4</accession>
<proteinExistence type="inferred from homology"/>
<dbReference type="SUPFAM" id="SSF52540">
    <property type="entry name" value="P-loop containing nucleoside triphosphate hydrolases"/>
    <property type="match status" value="1"/>
</dbReference>
<evidence type="ECO:0000256" key="1">
    <source>
        <dbReference type="ARBA" id="ARBA00009320"/>
    </source>
</evidence>
<keyword evidence="3" id="KW-0032">Aminotransferase</keyword>
<evidence type="ECO:0000256" key="2">
    <source>
        <dbReference type="ARBA" id="ARBA00023304"/>
    </source>
</evidence>